<evidence type="ECO:0000256" key="2">
    <source>
        <dbReference type="ARBA" id="ARBA00022692"/>
    </source>
</evidence>
<keyword evidence="8" id="KW-1185">Reference proteome</keyword>
<evidence type="ECO:0000313" key="8">
    <source>
        <dbReference type="Proteomes" id="UP001370758"/>
    </source>
</evidence>
<feature type="region of interest" description="Disordered" evidence="5">
    <location>
        <begin position="83"/>
        <end position="124"/>
    </location>
</feature>
<dbReference type="GO" id="GO:0016020">
    <property type="term" value="C:membrane"/>
    <property type="evidence" value="ECO:0007669"/>
    <property type="project" value="UniProtKB-SubCell"/>
</dbReference>
<evidence type="ECO:0000256" key="5">
    <source>
        <dbReference type="SAM" id="MobiDB-lite"/>
    </source>
</evidence>
<comment type="subcellular location">
    <subcellularLocation>
        <location evidence="1">Membrane</location>
    </subcellularLocation>
</comment>
<dbReference type="AlphaFoldDB" id="A0AAV9VUH8"/>
<dbReference type="EMBL" id="JAVHJL010000011">
    <property type="protein sequence ID" value="KAK6496211.1"/>
    <property type="molecule type" value="Genomic_DNA"/>
</dbReference>
<name>A0AAV9VUH8_9PEZI</name>
<accession>A0AAV9VUH8</accession>
<evidence type="ECO:0000256" key="4">
    <source>
        <dbReference type="ARBA" id="ARBA00023136"/>
    </source>
</evidence>
<feature type="transmembrane region" description="Helical" evidence="6">
    <location>
        <begin position="6"/>
        <end position="31"/>
    </location>
</feature>
<keyword evidence="4 6" id="KW-0472">Membrane</keyword>
<gene>
    <name evidence="7" type="ORF">TWF481_002235</name>
</gene>
<sequence length="137" mass="14757">MKPVISAGNAWSCTVVSLFAIIILSVIGALFRAEHEVVAGKTEDPPNPQVAAVTIFSAVGVYAEAGIDTDDGWGRSGRSFDRGFGGVTVDRDSTAATASGTSNRRIRSRRRGEDSGNEGNAYELWSLRRNRRRAKQD</sequence>
<dbReference type="Proteomes" id="UP001370758">
    <property type="component" value="Unassembled WGS sequence"/>
</dbReference>
<evidence type="ECO:0000256" key="3">
    <source>
        <dbReference type="ARBA" id="ARBA00022989"/>
    </source>
</evidence>
<dbReference type="InterPro" id="IPR056552">
    <property type="entry name" value="Ribonucl_Kappa"/>
</dbReference>
<dbReference type="Pfam" id="PF23489">
    <property type="entry name" value="V-ATPase_su_f"/>
    <property type="match status" value="1"/>
</dbReference>
<comment type="caution">
    <text evidence="7">The sequence shown here is derived from an EMBL/GenBank/DDBJ whole genome shotgun (WGS) entry which is preliminary data.</text>
</comment>
<evidence type="ECO:0000256" key="1">
    <source>
        <dbReference type="ARBA" id="ARBA00004370"/>
    </source>
</evidence>
<reference evidence="7 8" key="1">
    <citation type="submission" date="2023-08" db="EMBL/GenBank/DDBJ databases">
        <authorList>
            <person name="Palmer J.M."/>
        </authorList>
    </citation>
    <scope>NUCLEOTIDE SEQUENCE [LARGE SCALE GENOMIC DNA]</scope>
    <source>
        <strain evidence="7 8">TWF481</strain>
    </source>
</reference>
<feature type="compositionally biased region" description="Polar residues" evidence="5">
    <location>
        <begin position="94"/>
        <end position="103"/>
    </location>
</feature>
<proteinExistence type="predicted"/>
<evidence type="ECO:0000256" key="6">
    <source>
        <dbReference type="SAM" id="Phobius"/>
    </source>
</evidence>
<organism evidence="7 8">
    <name type="scientific">Arthrobotrys musiformis</name>
    <dbReference type="NCBI Taxonomy" id="47236"/>
    <lineage>
        <taxon>Eukaryota</taxon>
        <taxon>Fungi</taxon>
        <taxon>Dikarya</taxon>
        <taxon>Ascomycota</taxon>
        <taxon>Pezizomycotina</taxon>
        <taxon>Orbiliomycetes</taxon>
        <taxon>Orbiliales</taxon>
        <taxon>Orbiliaceae</taxon>
        <taxon>Arthrobotrys</taxon>
    </lineage>
</organism>
<keyword evidence="3 6" id="KW-1133">Transmembrane helix</keyword>
<protein>
    <submittedName>
        <fullName evidence="7">Uncharacterized protein</fullName>
    </submittedName>
</protein>
<evidence type="ECO:0000313" key="7">
    <source>
        <dbReference type="EMBL" id="KAK6496211.1"/>
    </source>
</evidence>
<keyword evidence="2 6" id="KW-0812">Transmembrane</keyword>